<evidence type="ECO:0000256" key="1">
    <source>
        <dbReference type="SAM" id="SignalP"/>
    </source>
</evidence>
<dbReference type="Proteomes" id="UP000033054">
    <property type="component" value="Chromosome"/>
</dbReference>
<dbReference type="OrthoDB" id="949375at2"/>
<accession>A0A0E3ZTD6</accession>
<gene>
    <name evidence="2" type="ORF">SD10_08295</name>
</gene>
<dbReference type="RefSeq" id="WP_046573377.1">
    <property type="nucleotide sequence ID" value="NZ_CP010429.1"/>
</dbReference>
<organism evidence="2 3">
    <name type="scientific">Spirosoma radiotolerans</name>
    <dbReference type="NCBI Taxonomy" id="1379870"/>
    <lineage>
        <taxon>Bacteria</taxon>
        <taxon>Pseudomonadati</taxon>
        <taxon>Bacteroidota</taxon>
        <taxon>Cytophagia</taxon>
        <taxon>Cytophagales</taxon>
        <taxon>Cytophagaceae</taxon>
        <taxon>Spirosoma</taxon>
    </lineage>
</organism>
<dbReference type="PATRIC" id="fig|1379870.5.peg.1810"/>
<keyword evidence="1" id="KW-0732">Signal</keyword>
<dbReference type="AlphaFoldDB" id="A0A0E3ZTD6"/>
<dbReference type="STRING" id="1379870.SD10_08295"/>
<sequence length="189" mass="22135">MKSVLSLLVLSLLTIKAHCQSQQAMAFLHDFFGQSSEIVYMDKVWQHEIKWMRKTLNQDTLQDMFNTKPPKPDVRLVLTLKKRSYIQSELDRQAEVTWPSQLFKNGKVLTSSTVDSIYKDPTRGETYFRDHYGSRLYSFSNPIFIRDYSICIFYSGYTCGSRCGEGKLIIFKKKDAAWLPWIKLYSWVS</sequence>
<dbReference type="EMBL" id="CP010429">
    <property type="protein sequence ID" value="AKD54898.1"/>
    <property type="molecule type" value="Genomic_DNA"/>
</dbReference>
<dbReference type="KEGG" id="srd:SD10_08295"/>
<keyword evidence="3" id="KW-1185">Reference proteome</keyword>
<dbReference type="HOGENOM" id="CLU_1433670_0_0_10"/>
<protein>
    <submittedName>
        <fullName evidence="2">Uncharacterized protein</fullName>
    </submittedName>
</protein>
<evidence type="ECO:0000313" key="3">
    <source>
        <dbReference type="Proteomes" id="UP000033054"/>
    </source>
</evidence>
<evidence type="ECO:0000313" key="2">
    <source>
        <dbReference type="EMBL" id="AKD54898.1"/>
    </source>
</evidence>
<feature type="signal peptide" evidence="1">
    <location>
        <begin position="1"/>
        <end position="26"/>
    </location>
</feature>
<proteinExistence type="predicted"/>
<reference evidence="2 3" key="1">
    <citation type="journal article" date="2014" name="Curr. Microbiol.">
        <title>Spirosoma radiotolerans sp. nov., a gamma-radiation-resistant bacterium isolated from gamma ray-irradiated soil.</title>
        <authorList>
            <person name="Lee J.J."/>
            <person name="Srinivasan S."/>
            <person name="Lim S."/>
            <person name="Joe M."/>
            <person name="Im S."/>
            <person name="Bae S.I."/>
            <person name="Park K.R."/>
            <person name="Han J.H."/>
            <person name="Park S.H."/>
            <person name="Joo B.M."/>
            <person name="Park S.J."/>
            <person name="Kim M.K."/>
        </authorList>
    </citation>
    <scope>NUCLEOTIDE SEQUENCE [LARGE SCALE GENOMIC DNA]</scope>
    <source>
        <strain evidence="2 3">DG5A</strain>
    </source>
</reference>
<feature type="chain" id="PRO_5002417234" evidence="1">
    <location>
        <begin position="27"/>
        <end position="189"/>
    </location>
</feature>
<name>A0A0E3ZTD6_9BACT</name>